<evidence type="ECO:0000313" key="3">
    <source>
        <dbReference type="Proteomes" id="UP000624325"/>
    </source>
</evidence>
<reference evidence="2 3" key="1">
    <citation type="submission" date="2021-01" db="EMBL/GenBank/DDBJ databases">
        <title>Whole genome shotgun sequence of Asanoa iriomotensis NBRC 100142.</title>
        <authorList>
            <person name="Komaki H."/>
            <person name="Tamura T."/>
        </authorList>
    </citation>
    <scope>NUCLEOTIDE SEQUENCE [LARGE SCALE GENOMIC DNA]</scope>
    <source>
        <strain evidence="2 3">NBRC 100142</strain>
    </source>
</reference>
<keyword evidence="3" id="KW-1185">Reference proteome</keyword>
<feature type="transmembrane region" description="Helical" evidence="1">
    <location>
        <begin position="51"/>
        <end position="75"/>
    </location>
</feature>
<accession>A0ABQ4BXG5</accession>
<feature type="transmembrane region" description="Helical" evidence="1">
    <location>
        <begin position="87"/>
        <end position="110"/>
    </location>
</feature>
<comment type="caution">
    <text evidence="2">The sequence shown here is derived from an EMBL/GenBank/DDBJ whole genome shotgun (WGS) entry which is preliminary data.</text>
</comment>
<gene>
    <name evidence="2" type="ORF">Air01nite_13180</name>
</gene>
<dbReference type="Proteomes" id="UP000624325">
    <property type="component" value="Unassembled WGS sequence"/>
</dbReference>
<sequence length="231" mass="24514">MHPLIRTARWTGLFYLGLAVAGGLGFLFVRSRLFVADDPAATLANLLDHGALARTGVALEVLTVLTQALAAAWFYRLFHQVNRYAAAAIAAFGLVNAVAILVSAALLATALDVTGDAATVQLLYLISGNLWSVGGLFFGLWLIPMGWCVLESGWMPRTLGWILIGGGAGYVLSAFIRYALPGGEPLADALAYPATVGELWIVGYLLLRGVRRNASSVPPEAADQGVHRISH</sequence>
<protein>
    <recommendedName>
        <fullName evidence="4">DUF4386 domain-containing protein</fullName>
    </recommendedName>
</protein>
<organism evidence="2 3">
    <name type="scientific">Asanoa iriomotensis</name>
    <dbReference type="NCBI Taxonomy" id="234613"/>
    <lineage>
        <taxon>Bacteria</taxon>
        <taxon>Bacillati</taxon>
        <taxon>Actinomycetota</taxon>
        <taxon>Actinomycetes</taxon>
        <taxon>Micromonosporales</taxon>
        <taxon>Micromonosporaceae</taxon>
        <taxon>Asanoa</taxon>
    </lineage>
</organism>
<evidence type="ECO:0008006" key="4">
    <source>
        <dbReference type="Google" id="ProtNLM"/>
    </source>
</evidence>
<feature type="transmembrane region" description="Helical" evidence="1">
    <location>
        <begin position="122"/>
        <end position="147"/>
    </location>
</feature>
<keyword evidence="1" id="KW-0472">Membrane</keyword>
<name>A0ABQ4BXG5_9ACTN</name>
<dbReference type="EMBL" id="BONC01000006">
    <property type="protein sequence ID" value="GIF55223.1"/>
    <property type="molecule type" value="Genomic_DNA"/>
</dbReference>
<evidence type="ECO:0000256" key="1">
    <source>
        <dbReference type="SAM" id="Phobius"/>
    </source>
</evidence>
<evidence type="ECO:0000313" key="2">
    <source>
        <dbReference type="EMBL" id="GIF55223.1"/>
    </source>
</evidence>
<proteinExistence type="predicted"/>
<keyword evidence="1" id="KW-1133">Transmembrane helix</keyword>
<dbReference type="Pfam" id="PF14329">
    <property type="entry name" value="DUF4386"/>
    <property type="match status" value="1"/>
</dbReference>
<feature type="transmembrane region" description="Helical" evidence="1">
    <location>
        <begin position="12"/>
        <end position="31"/>
    </location>
</feature>
<dbReference type="RefSeq" id="WP_203700993.1">
    <property type="nucleotide sequence ID" value="NZ_BAAALU010000012.1"/>
</dbReference>
<dbReference type="InterPro" id="IPR025495">
    <property type="entry name" value="DUF4386"/>
</dbReference>
<feature type="transmembrane region" description="Helical" evidence="1">
    <location>
        <begin position="190"/>
        <end position="207"/>
    </location>
</feature>
<feature type="transmembrane region" description="Helical" evidence="1">
    <location>
        <begin position="159"/>
        <end position="178"/>
    </location>
</feature>
<keyword evidence="1" id="KW-0812">Transmembrane</keyword>